<dbReference type="RefSeq" id="WP_226590969.1">
    <property type="nucleotide sequence ID" value="NZ_BLAY01000184.1"/>
</dbReference>
<dbReference type="Proteomes" id="UP001050975">
    <property type="component" value="Unassembled WGS sequence"/>
</dbReference>
<dbReference type="EMBL" id="BLAY01000184">
    <property type="protein sequence ID" value="GET42835.1"/>
    <property type="molecule type" value="Genomic_DNA"/>
</dbReference>
<proteinExistence type="predicted"/>
<feature type="domain" description="DUF5615" evidence="1">
    <location>
        <begin position="4"/>
        <end position="108"/>
    </location>
</feature>
<reference evidence="2" key="1">
    <citation type="submission" date="2019-10" db="EMBL/GenBank/DDBJ databases">
        <title>Draft genome sequece of Microseira wollei NIES-4236.</title>
        <authorList>
            <person name="Yamaguchi H."/>
            <person name="Suzuki S."/>
            <person name="Kawachi M."/>
        </authorList>
    </citation>
    <scope>NUCLEOTIDE SEQUENCE</scope>
    <source>
        <strain evidence="2">NIES-4236</strain>
    </source>
</reference>
<organism evidence="2 3">
    <name type="scientific">Microseira wollei NIES-4236</name>
    <dbReference type="NCBI Taxonomy" id="2530354"/>
    <lineage>
        <taxon>Bacteria</taxon>
        <taxon>Bacillati</taxon>
        <taxon>Cyanobacteriota</taxon>
        <taxon>Cyanophyceae</taxon>
        <taxon>Oscillatoriophycideae</taxon>
        <taxon>Aerosakkonematales</taxon>
        <taxon>Aerosakkonemataceae</taxon>
        <taxon>Microseira</taxon>
    </lineage>
</organism>
<comment type="caution">
    <text evidence="2">The sequence shown here is derived from an EMBL/GenBank/DDBJ whole genome shotgun (WGS) entry which is preliminary data.</text>
</comment>
<evidence type="ECO:0000313" key="3">
    <source>
        <dbReference type="Proteomes" id="UP001050975"/>
    </source>
</evidence>
<gene>
    <name evidence="2" type="ORF">MiSe_76530</name>
</gene>
<accession>A0AAV3XR85</accession>
<sequence>MAALYADEQFPRRVVEILRDLGHDVLTVQEAGNAGLPDEEVVAFAITQNRAVLTLNRRHFIRLHQLQPNHPGIIVCSRDDDWNRQAARINEAICLLETLTGMLIRVNRPST</sequence>
<keyword evidence="3" id="KW-1185">Reference proteome</keyword>
<dbReference type="AlphaFoldDB" id="A0AAV3XR85"/>
<evidence type="ECO:0000313" key="2">
    <source>
        <dbReference type="EMBL" id="GET42835.1"/>
    </source>
</evidence>
<protein>
    <recommendedName>
        <fullName evidence="1">DUF5615 domain-containing protein</fullName>
    </recommendedName>
</protein>
<name>A0AAV3XR85_9CYAN</name>
<evidence type="ECO:0000259" key="1">
    <source>
        <dbReference type="Pfam" id="PF18480"/>
    </source>
</evidence>
<dbReference type="Pfam" id="PF18480">
    <property type="entry name" value="DUF5615"/>
    <property type="match status" value="1"/>
</dbReference>
<dbReference type="InterPro" id="IPR041049">
    <property type="entry name" value="DUF5615"/>
</dbReference>